<comment type="caution">
    <text evidence="6">The sequence shown here is derived from an EMBL/GenBank/DDBJ whole genome shotgun (WGS) entry which is preliminary data.</text>
</comment>
<gene>
    <name evidence="6" type="ORF">ATL40_2666</name>
</gene>
<dbReference type="EMBL" id="PDJD01000001">
    <property type="protein sequence ID" value="PFG21046.1"/>
    <property type="molecule type" value="Genomic_DNA"/>
</dbReference>
<evidence type="ECO:0000256" key="4">
    <source>
        <dbReference type="ARBA" id="ARBA00023163"/>
    </source>
</evidence>
<reference evidence="6 7" key="1">
    <citation type="submission" date="2017-10" db="EMBL/GenBank/DDBJ databases">
        <title>Sequencing the genomes of 1000 actinobacteria strains.</title>
        <authorList>
            <person name="Klenk H.-P."/>
        </authorList>
    </citation>
    <scope>NUCLEOTIDE SEQUENCE [LARGE SCALE GENOMIC DNA]</scope>
    <source>
        <strain evidence="6 7">DSM 21801</strain>
    </source>
</reference>
<name>A0A2A9D3X7_9MICO</name>
<protein>
    <submittedName>
        <fullName evidence="6">DNA-binding transcriptional MerR regulator</fullName>
    </submittedName>
</protein>
<accession>A0A2A9D3X7</accession>
<keyword evidence="4" id="KW-0804">Transcription</keyword>
<dbReference type="Gene3D" id="1.10.490.50">
    <property type="entry name" value="Antibiotic binding domain of TipA-like multidrug resistance regulators"/>
    <property type="match status" value="1"/>
</dbReference>
<dbReference type="GO" id="GO:0003677">
    <property type="term" value="F:DNA binding"/>
    <property type="evidence" value="ECO:0007669"/>
    <property type="project" value="UniProtKB-KW"/>
</dbReference>
<dbReference type="AlphaFoldDB" id="A0A2A9D3X7"/>
<dbReference type="Pfam" id="PF07739">
    <property type="entry name" value="TipAS"/>
    <property type="match status" value="1"/>
</dbReference>
<dbReference type="Proteomes" id="UP000224915">
    <property type="component" value="Unassembled WGS sequence"/>
</dbReference>
<dbReference type="Gene3D" id="1.10.1660.10">
    <property type="match status" value="1"/>
</dbReference>
<keyword evidence="3 6" id="KW-0238">DNA-binding</keyword>
<dbReference type="SUPFAM" id="SSF89082">
    <property type="entry name" value="Antibiotic binding domain of TipA-like multidrug resistance regulators"/>
    <property type="match status" value="1"/>
</dbReference>
<keyword evidence="1" id="KW-0678">Repressor</keyword>
<dbReference type="SMART" id="SM00422">
    <property type="entry name" value="HTH_MERR"/>
    <property type="match status" value="1"/>
</dbReference>
<sequence>MSWTIHEVVRTTGVTSRTLRHYDAIGLLPAGRSSGGVREYDDAALLRLQRILLLRDLGLGLEAIAAALPDPNAAPPEHLGTPSRETEALVHHLELLTAERVALDRRIAAVERTIEAREKGRPMTKDMFDGFDHTQYEEEVTARWGKQAYERSNAWWEGMTEQERGDWKSLAAQLNADWVAAARSGESPDGERGQEMAARHVRWLRSIPGTPAHGGSEEDLRGYVLGLAEMYADDERFAKNWTSDPLGEVPGGARFVRDALIAYVG</sequence>
<dbReference type="PANTHER" id="PTHR30204">
    <property type="entry name" value="REDOX-CYCLING DRUG-SENSING TRANSCRIPTIONAL ACTIVATOR SOXR"/>
    <property type="match status" value="1"/>
</dbReference>
<dbReference type="GO" id="GO:0003700">
    <property type="term" value="F:DNA-binding transcription factor activity"/>
    <property type="evidence" value="ECO:0007669"/>
    <property type="project" value="InterPro"/>
</dbReference>
<feature type="domain" description="HTH merR-type" evidence="5">
    <location>
        <begin position="1"/>
        <end position="70"/>
    </location>
</feature>
<dbReference type="Pfam" id="PF13411">
    <property type="entry name" value="MerR_1"/>
    <property type="match status" value="1"/>
</dbReference>
<dbReference type="InterPro" id="IPR000551">
    <property type="entry name" value="MerR-type_HTH_dom"/>
</dbReference>
<dbReference type="InterPro" id="IPR036244">
    <property type="entry name" value="TipA-like_antibiotic-bd"/>
</dbReference>
<dbReference type="InterPro" id="IPR012925">
    <property type="entry name" value="TipAS_dom"/>
</dbReference>
<keyword evidence="2" id="KW-0805">Transcription regulation</keyword>
<dbReference type="InterPro" id="IPR047057">
    <property type="entry name" value="MerR_fam"/>
</dbReference>
<evidence type="ECO:0000259" key="5">
    <source>
        <dbReference type="PROSITE" id="PS50937"/>
    </source>
</evidence>
<dbReference type="SUPFAM" id="SSF46955">
    <property type="entry name" value="Putative DNA-binding domain"/>
    <property type="match status" value="1"/>
</dbReference>
<organism evidence="6 7">
    <name type="scientific">Serinibacter salmoneus</name>
    <dbReference type="NCBI Taxonomy" id="556530"/>
    <lineage>
        <taxon>Bacteria</taxon>
        <taxon>Bacillati</taxon>
        <taxon>Actinomycetota</taxon>
        <taxon>Actinomycetes</taxon>
        <taxon>Micrococcales</taxon>
        <taxon>Beutenbergiaceae</taxon>
        <taxon>Serinibacter</taxon>
    </lineage>
</organism>
<evidence type="ECO:0000256" key="2">
    <source>
        <dbReference type="ARBA" id="ARBA00023015"/>
    </source>
</evidence>
<dbReference type="PROSITE" id="PS50937">
    <property type="entry name" value="HTH_MERR_2"/>
    <property type="match status" value="1"/>
</dbReference>
<dbReference type="PRINTS" id="PR00040">
    <property type="entry name" value="HTHMERR"/>
</dbReference>
<evidence type="ECO:0000256" key="1">
    <source>
        <dbReference type="ARBA" id="ARBA00022491"/>
    </source>
</evidence>
<dbReference type="PANTHER" id="PTHR30204:SF69">
    <property type="entry name" value="MERR-FAMILY TRANSCRIPTIONAL REGULATOR"/>
    <property type="match status" value="1"/>
</dbReference>
<dbReference type="RefSeq" id="WP_098469943.1">
    <property type="nucleotide sequence ID" value="NZ_PDJD01000001.1"/>
</dbReference>
<evidence type="ECO:0000313" key="7">
    <source>
        <dbReference type="Proteomes" id="UP000224915"/>
    </source>
</evidence>
<evidence type="ECO:0000313" key="6">
    <source>
        <dbReference type="EMBL" id="PFG21046.1"/>
    </source>
</evidence>
<proteinExistence type="predicted"/>
<keyword evidence="7" id="KW-1185">Reference proteome</keyword>
<evidence type="ECO:0000256" key="3">
    <source>
        <dbReference type="ARBA" id="ARBA00023125"/>
    </source>
</evidence>
<dbReference type="OrthoDB" id="9809391at2"/>
<dbReference type="InterPro" id="IPR009061">
    <property type="entry name" value="DNA-bd_dom_put_sf"/>
</dbReference>